<evidence type="ECO:0000313" key="5">
    <source>
        <dbReference type="EMBL" id="JAT61159.1"/>
    </source>
</evidence>
<accession>A0A1D1Z2T5</accession>
<dbReference type="PANTHER" id="PTHR13471">
    <property type="entry name" value="TETRATRICOPEPTIDE-LIKE HELICAL"/>
    <property type="match status" value="1"/>
</dbReference>
<feature type="compositionally biased region" description="Polar residues" evidence="4">
    <location>
        <begin position="1"/>
        <end position="12"/>
    </location>
</feature>
<name>A0A1D1Z2T5_9ARAE</name>
<dbReference type="EMBL" id="GDJX01006777">
    <property type="protein sequence ID" value="JAT61159.1"/>
    <property type="molecule type" value="Transcribed_RNA"/>
</dbReference>
<dbReference type="InterPro" id="IPR011990">
    <property type="entry name" value="TPR-like_helical_dom_sf"/>
</dbReference>
<evidence type="ECO:0000256" key="3">
    <source>
        <dbReference type="ARBA" id="ARBA00023242"/>
    </source>
</evidence>
<evidence type="ECO:0000256" key="4">
    <source>
        <dbReference type="SAM" id="MobiDB-lite"/>
    </source>
</evidence>
<gene>
    <name evidence="5" type="primary">C14orf102_2</name>
    <name evidence="5" type="ORF">g.47302</name>
</gene>
<feature type="compositionally biased region" description="Gly residues" evidence="4">
    <location>
        <begin position="28"/>
        <end position="37"/>
    </location>
</feature>
<dbReference type="GO" id="GO:0031048">
    <property type="term" value="P:regulatory ncRNA-mediated heterochromatin formation"/>
    <property type="evidence" value="ECO:0007669"/>
    <property type="project" value="TreeGrafter"/>
</dbReference>
<feature type="region of interest" description="Disordered" evidence="4">
    <location>
        <begin position="660"/>
        <end position="682"/>
    </location>
</feature>
<feature type="compositionally biased region" description="Acidic residues" evidence="4">
    <location>
        <begin position="599"/>
        <end position="615"/>
    </location>
</feature>
<dbReference type="InterPro" id="IPR003107">
    <property type="entry name" value="HAT"/>
</dbReference>
<protein>
    <submittedName>
        <fullName evidence="5">UPF0614 protein C14orf102</fullName>
    </submittedName>
</protein>
<dbReference type="Gene3D" id="1.25.40.10">
    <property type="entry name" value="Tetratricopeptide repeat domain"/>
    <property type="match status" value="2"/>
</dbReference>
<dbReference type="PANTHER" id="PTHR13471:SF0">
    <property type="entry name" value="NUCLEAR EXOSOME REGULATOR NRDE2"/>
    <property type="match status" value="1"/>
</dbReference>
<evidence type="ECO:0000256" key="1">
    <source>
        <dbReference type="ARBA" id="ARBA00004123"/>
    </source>
</evidence>
<dbReference type="GO" id="GO:0071013">
    <property type="term" value="C:catalytic step 2 spliceosome"/>
    <property type="evidence" value="ECO:0007669"/>
    <property type="project" value="TreeGrafter"/>
</dbReference>
<feature type="region of interest" description="Disordered" evidence="4">
    <location>
        <begin position="1"/>
        <end position="184"/>
    </location>
</feature>
<evidence type="ECO:0000256" key="2">
    <source>
        <dbReference type="ARBA" id="ARBA00009265"/>
    </source>
</evidence>
<keyword evidence="3" id="KW-0539">Nucleus</keyword>
<feature type="non-terminal residue" evidence="5">
    <location>
        <position position="1"/>
    </location>
</feature>
<comment type="subcellular location">
    <subcellularLocation>
        <location evidence="1">Nucleus</location>
    </subcellularLocation>
</comment>
<feature type="compositionally biased region" description="Basic and acidic residues" evidence="4">
    <location>
        <begin position="140"/>
        <end position="155"/>
    </location>
</feature>
<reference evidence="5" key="1">
    <citation type="submission" date="2015-07" db="EMBL/GenBank/DDBJ databases">
        <title>Transcriptome Assembly of Anthurium amnicola.</title>
        <authorList>
            <person name="Suzuki J."/>
        </authorList>
    </citation>
    <scope>NUCLEOTIDE SEQUENCE</scope>
</reference>
<comment type="similarity">
    <text evidence="2">Belongs to the NRDE2 family.</text>
</comment>
<dbReference type="AlphaFoldDB" id="A0A1D1Z2T5"/>
<dbReference type="GO" id="GO:1902369">
    <property type="term" value="P:negative regulation of RNA catabolic process"/>
    <property type="evidence" value="ECO:0007669"/>
    <property type="project" value="TreeGrafter"/>
</dbReference>
<sequence>RPSLCRQSTSPKQEMEGLSGEEGKHGPAGDGDIGGGAEEGEPEQESSPPSSSLFPLFAVSNPPAAPESTSGASRWLCNPSFTADVSAIPHSSAPGTEPSFRPYDDGEDEDGGEEAAARGGARPVKPPSYDLVGSSSPSSEEDRRGGRGGRREKSNQKRKKRRRESERGRPRDDASRRSKVRAWTGDYGTKPAKDYYIDVSGDPDNLAFGSLYRMDISRYKIQSLSESPDLHFQVLYRWQSQDSCIETENDVDVLDSKLKASARYYSTKHSTRLRHNGFKHVKFIGNEKKLAIPQDFIPLLELQMSEENYHSGTTTKRVIEESWVDEILQRTRELNKKTRDFPHDERVWLELAEFQDKIASTQPQKAARLQTLEKKISILEKAVELNPDNEKLLLCLLNAYRKRDSGDVLMERWMKILMRNSGSYKLWMEFLHVCREDFSKFKVSDLRKTYADAIEAVSSACYKLCRFVKLQSPSRHPGLVQLEFGLVDIFVNLCRFEWQSGFRELATGLFQAEIEYSLFCPSLLLSSQNKKWLFKHFWNSDGARVGEEGALGWSGWLEKEENQQNMKEDIEEETEAGGWSGWYEPFSRIEEIDKKPENLAEDAGGDEKAEEDLEMEDHHEVDDVESLLKKLGIDLDAEPQTEVKDTATWNRWSKEEISRDSAQWMPVREKPGSVHPGDTGTESSEQLSRVILYEDVSGYIFPLFSEEARFRLVSRFIDFYGGKISQWTCTNSAGWTENTLSLEAVPDSVSDNLKDAAHLATQVNCDSGHESPEFFLGSETDRLRKAGTMKFLRNVILLCMNSFPRNYILEEALLVAEELFITQMNPSVCSTPSRALAKGLLKNDRQDLLLCGIYARREAAHGNIDLARKVFDMALLSINGLPLDLQGNAPLLYFWYADMEMETFICRGSEIFSHRVIHILSCLGGSMKYEPFKCQASSLQVLRARQGFKEQINCLRSSWACGDIKDESIALICSASLFEILTSGWVAGVQIIEGAFSMVLPERRSQSLQLESLFNYYVGLLQKHAKKLELSRVWSTVLQGLQDYPYSPKVFSAMVETSCLYTVQQKIRRIFDDHFLRKPSVVVLLFALSFELGKAGSQHRVRGLFERALSNDVLQRSVILWRCYLAYEVHLASNPYAARRIFYRAIHACPWSKTLWLDGFRKLSSILTAKELSDLQEVMRDRELNLRTDIYEILLEDGI</sequence>
<feature type="compositionally biased region" description="Basic and acidic residues" evidence="4">
    <location>
        <begin position="163"/>
        <end position="176"/>
    </location>
</feature>
<dbReference type="Pfam" id="PF08424">
    <property type="entry name" value="NRDE-2"/>
    <property type="match status" value="1"/>
</dbReference>
<feature type="region of interest" description="Disordered" evidence="4">
    <location>
        <begin position="562"/>
        <end position="581"/>
    </location>
</feature>
<feature type="region of interest" description="Disordered" evidence="4">
    <location>
        <begin position="593"/>
        <end position="619"/>
    </location>
</feature>
<dbReference type="InterPro" id="IPR013633">
    <property type="entry name" value="NRDE-2"/>
</dbReference>
<dbReference type="SMART" id="SM00386">
    <property type="entry name" value="HAT"/>
    <property type="match status" value="4"/>
</dbReference>
<organism evidence="5">
    <name type="scientific">Anthurium amnicola</name>
    <dbReference type="NCBI Taxonomy" id="1678845"/>
    <lineage>
        <taxon>Eukaryota</taxon>
        <taxon>Viridiplantae</taxon>
        <taxon>Streptophyta</taxon>
        <taxon>Embryophyta</taxon>
        <taxon>Tracheophyta</taxon>
        <taxon>Spermatophyta</taxon>
        <taxon>Magnoliopsida</taxon>
        <taxon>Liliopsida</taxon>
        <taxon>Araceae</taxon>
        <taxon>Pothoideae</taxon>
        <taxon>Potheae</taxon>
        <taxon>Anthurium</taxon>
    </lineage>
</organism>
<proteinExistence type="inferred from homology"/>
<dbReference type="GO" id="GO:0006396">
    <property type="term" value="P:RNA processing"/>
    <property type="evidence" value="ECO:0007669"/>
    <property type="project" value="InterPro"/>
</dbReference>